<comment type="caution">
    <text evidence="5">The sequence shown here is derived from an EMBL/GenBank/DDBJ whole genome shotgun (WGS) entry which is preliminary data.</text>
</comment>
<dbReference type="Gene3D" id="3.30.1950.10">
    <property type="entry name" value="wza like domain"/>
    <property type="match status" value="1"/>
</dbReference>
<dbReference type="Gene3D" id="3.10.560.10">
    <property type="entry name" value="Outer membrane lipoprotein wza domain like"/>
    <property type="match status" value="3"/>
</dbReference>
<feature type="domain" description="Soluble ligand binding" evidence="4">
    <location>
        <begin position="518"/>
        <end position="565"/>
    </location>
</feature>
<evidence type="ECO:0000256" key="2">
    <source>
        <dbReference type="SAM" id="MobiDB-lite"/>
    </source>
</evidence>
<organism evidence="5 6">
    <name type="scientific">Novosphingobium jiangmenense</name>
    <dbReference type="NCBI Taxonomy" id="2791981"/>
    <lineage>
        <taxon>Bacteria</taxon>
        <taxon>Pseudomonadati</taxon>
        <taxon>Pseudomonadota</taxon>
        <taxon>Alphaproteobacteria</taxon>
        <taxon>Sphingomonadales</taxon>
        <taxon>Sphingomonadaceae</taxon>
        <taxon>Novosphingobium</taxon>
    </lineage>
</organism>
<dbReference type="SUPFAM" id="SSF142984">
    <property type="entry name" value="Nqo1 middle domain-like"/>
    <property type="match status" value="1"/>
</dbReference>
<evidence type="ECO:0000259" key="3">
    <source>
        <dbReference type="Pfam" id="PF02563"/>
    </source>
</evidence>
<evidence type="ECO:0000256" key="1">
    <source>
        <dbReference type="ARBA" id="ARBA00022729"/>
    </source>
</evidence>
<dbReference type="PANTHER" id="PTHR33619:SF3">
    <property type="entry name" value="POLYSACCHARIDE EXPORT PROTEIN GFCE-RELATED"/>
    <property type="match status" value="1"/>
</dbReference>
<sequence>MAMPGVAQVVDPGQVASTYSGQVSTGMSQSSAAQNATNRGLQPAPSVQSSAIPDYRPTQLTLPADGEAAAEPRPVATDEPLARLRRQPAGPPGEFEAFVSELVGKPVRRFGSDLLTPSARDFIAPPVVSVPPDYRINPGDEIRLGLTGNVQATNLRLKVDTEGRIFVPEVGAIQVAGVPYRDLQTVIGRAVSRQYKDFTATVGVTRLNGITVYVTGFAAVPGSYTVSSLSTVVNAVLAAGGPAAGGSFRSIQVRRGGKLISDFDFYDFLLKGDKSADAVLQNGDVIFIAPAGAQIAAIGSVNNEAIYEARAGDTLKDVLVYGGGVNTVADIRRLHVLDPMSDQGWQELTPEVAAATPARRGLVLRVLSAVGIAQPQQRLPALVTIGGEVQNPGRYFVQPGTTLDEVIAKAGGLTPQAYPFGAVFVRDSLRRQQAYNFAKAVDELKVSLTAQPLVRYENQDKDHSARLSAVDALVKQLNGRRIEGRLVLPVAPNDQSLPGSFVVENNDNLVIPTRSLAVGVYGMVNSSADFRYNPGTKVGDYVKLAGGVNRLADRRHVFIVRANGTLLSGRGTLSAAALPGDLVFVPIDSQRGAFWARFKDLLNFGFQGALASASIVAITK</sequence>
<keyword evidence="1" id="KW-0732">Signal</keyword>
<keyword evidence="6" id="KW-1185">Reference proteome</keyword>
<accession>A0ABS0HLE0</accession>
<dbReference type="Proteomes" id="UP000600799">
    <property type="component" value="Unassembled WGS sequence"/>
</dbReference>
<dbReference type="EMBL" id="JADQDC010000020">
    <property type="protein sequence ID" value="MBF9153075.1"/>
    <property type="molecule type" value="Genomic_DNA"/>
</dbReference>
<feature type="domain" description="Soluble ligand binding" evidence="4">
    <location>
        <begin position="212"/>
        <end position="260"/>
    </location>
</feature>
<proteinExistence type="predicted"/>
<evidence type="ECO:0000259" key="4">
    <source>
        <dbReference type="Pfam" id="PF10531"/>
    </source>
</evidence>
<dbReference type="InterPro" id="IPR019554">
    <property type="entry name" value="Soluble_ligand-bd"/>
</dbReference>
<feature type="region of interest" description="Disordered" evidence="2">
    <location>
        <begin position="19"/>
        <end position="79"/>
    </location>
</feature>
<feature type="domain" description="Soluble ligand binding" evidence="4">
    <location>
        <begin position="383"/>
        <end position="418"/>
    </location>
</feature>
<name>A0ABS0HLE0_9SPHN</name>
<evidence type="ECO:0000313" key="5">
    <source>
        <dbReference type="EMBL" id="MBF9153075.1"/>
    </source>
</evidence>
<feature type="domain" description="Polysaccharide export protein N-terminal" evidence="3">
    <location>
        <begin position="130"/>
        <end position="204"/>
    </location>
</feature>
<protein>
    <submittedName>
        <fullName evidence="5">SLBB domain-containing protein</fullName>
    </submittedName>
</protein>
<dbReference type="InterPro" id="IPR003715">
    <property type="entry name" value="Poly_export_N"/>
</dbReference>
<feature type="compositionally biased region" description="Polar residues" evidence="2">
    <location>
        <begin position="19"/>
        <end position="51"/>
    </location>
</feature>
<dbReference type="PANTHER" id="PTHR33619">
    <property type="entry name" value="POLYSACCHARIDE EXPORT PROTEIN GFCE-RELATED"/>
    <property type="match status" value="1"/>
</dbReference>
<dbReference type="InterPro" id="IPR049712">
    <property type="entry name" value="Poly_export"/>
</dbReference>
<dbReference type="Pfam" id="PF10531">
    <property type="entry name" value="SLBB"/>
    <property type="match status" value="3"/>
</dbReference>
<evidence type="ECO:0000313" key="6">
    <source>
        <dbReference type="Proteomes" id="UP000600799"/>
    </source>
</evidence>
<reference evidence="5 6" key="1">
    <citation type="submission" date="2020-11" db="EMBL/GenBank/DDBJ databases">
        <title>The genome sequence of Novosphingobium sp. 1Y9A.</title>
        <authorList>
            <person name="Liu Y."/>
        </authorList>
    </citation>
    <scope>NUCLEOTIDE SEQUENCE [LARGE SCALE GENOMIC DNA]</scope>
    <source>
        <strain evidence="5 6">1Y9A</strain>
    </source>
</reference>
<gene>
    <name evidence="5" type="ORF">I2488_18895</name>
</gene>
<dbReference type="Pfam" id="PF02563">
    <property type="entry name" value="Poly_export"/>
    <property type="match status" value="1"/>
</dbReference>